<keyword evidence="1" id="KW-0472">Membrane</keyword>
<feature type="transmembrane region" description="Helical" evidence="1">
    <location>
        <begin position="32"/>
        <end position="51"/>
    </location>
</feature>
<proteinExistence type="predicted"/>
<gene>
    <name evidence="2" type="ORF">SOCE26_003760</name>
</gene>
<protein>
    <submittedName>
        <fullName evidence="2">Uncharacterized protein</fullName>
    </submittedName>
</protein>
<dbReference type="EMBL" id="CP012673">
    <property type="protein sequence ID" value="AUX38994.1"/>
    <property type="molecule type" value="Genomic_DNA"/>
</dbReference>
<evidence type="ECO:0000256" key="1">
    <source>
        <dbReference type="SAM" id="Phobius"/>
    </source>
</evidence>
<reference evidence="2 3" key="1">
    <citation type="submission" date="2015-09" db="EMBL/GenBank/DDBJ databases">
        <title>Sorangium comparison.</title>
        <authorList>
            <person name="Zaburannyi N."/>
            <person name="Bunk B."/>
            <person name="Overmann J."/>
            <person name="Mueller R."/>
        </authorList>
    </citation>
    <scope>NUCLEOTIDE SEQUENCE [LARGE SCALE GENOMIC DNA]</scope>
    <source>
        <strain evidence="2 3">So ce26</strain>
    </source>
</reference>
<keyword evidence="1" id="KW-1133">Transmembrane helix</keyword>
<evidence type="ECO:0000313" key="3">
    <source>
        <dbReference type="Proteomes" id="UP000238348"/>
    </source>
</evidence>
<dbReference type="AlphaFoldDB" id="A0A2L0EI86"/>
<evidence type="ECO:0000313" key="2">
    <source>
        <dbReference type="EMBL" id="AUX38994.1"/>
    </source>
</evidence>
<feature type="transmembrane region" description="Helical" evidence="1">
    <location>
        <begin position="112"/>
        <end position="131"/>
    </location>
</feature>
<keyword evidence="1" id="KW-0812">Transmembrane</keyword>
<feature type="transmembrane region" description="Helical" evidence="1">
    <location>
        <begin position="151"/>
        <end position="168"/>
    </location>
</feature>
<dbReference type="OrthoDB" id="5508432at2"/>
<sequence>MRALEVCCALPIFVILARYVQEKRGTGRMGEMLFACHVAALAAALGLLAGAAWLVGPAFVFFVGVGIPAWLIEAVAARKVALLSVGAHLAPPASAALHLARRGLPEGSALSAWGAFVALLLLSYVATDPALNVNLAHRPSREMAYFAPTPWSARLLMLGATLGALLAAEWGAARVFGRGAAPGLPGVIHALS</sequence>
<dbReference type="RefSeq" id="WP_159396572.1">
    <property type="nucleotide sequence ID" value="NZ_CP012673.1"/>
</dbReference>
<accession>A0A2L0EI86</accession>
<feature type="transmembrane region" description="Helical" evidence="1">
    <location>
        <begin position="58"/>
        <end position="76"/>
    </location>
</feature>
<organism evidence="2 3">
    <name type="scientific">Sorangium cellulosum</name>
    <name type="common">Polyangium cellulosum</name>
    <dbReference type="NCBI Taxonomy" id="56"/>
    <lineage>
        <taxon>Bacteria</taxon>
        <taxon>Pseudomonadati</taxon>
        <taxon>Myxococcota</taxon>
        <taxon>Polyangia</taxon>
        <taxon>Polyangiales</taxon>
        <taxon>Polyangiaceae</taxon>
        <taxon>Sorangium</taxon>
    </lineage>
</organism>
<dbReference type="Proteomes" id="UP000238348">
    <property type="component" value="Chromosome"/>
</dbReference>
<name>A0A2L0EI86_SORCE</name>